<sequence length="241" mass="28194">MAPTAFIALNSCISHILYIKGLSSNFSENLIIIFGLIVLVFYFSPYIANNRQYQSSVITTFRYKIENIHSVFPVYVSPMMLFLEKQRSLGQAHKKEIYINPLITENDIILQYIIAHEEGHIRDPYTKLFCLLLSLLFPWGVFIVVSSIAYLYSVDKLNYSLWKIVLIGVVIIIMIFIISFKIKQMLEERAVNFAIKKIGIEKVVMVCREIAYGDNALPEQCRNRYRYLLEKHIERLKERCY</sequence>
<dbReference type="GO" id="GO:0006508">
    <property type="term" value="P:proteolysis"/>
    <property type="evidence" value="ECO:0007669"/>
    <property type="project" value="UniProtKB-KW"/>
</dbReference>
<evidence type="ECO:0000256" key="1">
    <source>
        <dbReference type="SAM" id="Phobius"/>
    </source>
</evidence>
<keyword evidence="1" id="KW-0812">Transmembrane</keyword>
<keyword evidence="1" id="KW-1133">Transmembrane helix</keyword>
<feature type="transmembrane region" description="Helical" evidence="1">
    <location>
        <begin position="30"/>
        <end position="48"/>
    </location>
</feature>
<dbReference type="AlphaFoldDB" id="A0A1I5YSM7"/>
<reference evidence="2 3" key="1">
    <citation type="submission" date="2016-10" db="EMBL/GenBank/DDBJ databases">
        <authorList>
            <person name="de Groot N.N."/>
        </authorList>
    </citation>
    <scope>NUCLEOTIDE SEQUENCE [LARGE SCALE GENOMIC DNA]</scope>
    <source>
        <strain evidence="2 3">DSM 20678</strain>
    </source>
</reference>
<dbReference type="EMBL" id="FOXR01000063">
    <property type="protein sequence ID" value="SFQ47241.1"/>
    <property type="molecule type" value="Genomic_DNA"/>
</dbReference>
<gene>
    <name evidence="2" type="ORF">SAMN05444406_1631</name>
</gene>
<dbReference type="OrthoDB" id="1730215at2"/>
<keyword evidence="2" id="KW-0378">Hydrolase</keyword>
<keyword evidence="2" id="KW-0645">Protease</keyword>
<organism evidence="2 3">
    <name type="scientific">Caldicoprobacter faecalis</name>
    <dbReference type="NCBI Taxonomy" id="937334"/>
    <lineage>
        <taxon>Bacteria</taxon>
        <taxon>Bacillati</taxon>
        <taxon>Bacillota</taxon>
        <taxon>Clostridia</taxon>
        <taxon>Caldicoprobacterales</taxon>
        <taxon>Caldicoprobacteraceae</taxon>
        <taxon>Caldicoprobacter</taxon>
    </lineage>
</organism>
<keyword evidence="3" id="KW-1185">Reference proteome</keyword>
<accession>A0A1I5YSM7</accession>
<feature type="transmembrane region" description="Helical" evidence="1">
    <location>
        <begin position="159"/>
        <end position="180"/>
    </location>
</feature>
<feature type="transmembrane region" description="Helical" evidence="1">
    <location>
        <begin position="128"/>
        <end position="153"/>
    </location>
</feature>
<dbReference type="Proteomes" id="UP000198577">
    <property type="component" value="Unassembled WGS sequence"/>
</dbReference>
<keyword evidence="1" id="KW-0472">Membrane</keyword>
<proteinExistence type="predicted"/>
<evidence type="ECO:0000313" key="2">
    <source>
        <dbReference type="EMBL" id="SFQ47241.1"/>
    </source>
</evidence>
<evidence type="ECO:0000313" key="3">
    <source>
        <dbReference type="Proteomes" id="UP000198577"/>
    </source>
</evidence>
<protein>
    <submittedName>
        <fullName evidence="2">Zn-dependent protease with chaperone function</fullName>
    </submittedName>
</protein>
<name>A0A1I5YSM7_9FIRM</name>
<dbReference type="RefSeq" id="WP_092282882.1">
    <property type="nucleotide sequence ID" value="NZ_FOXR01000063.1"/>
</dbReference>
<dbReference type="STRING" id="937334.SAMN05444406_1631"/>
<dbReference type="GO" id="GO:0008233">
    <property type="term" value="F:peptidase activity"/>
    <property type="evidence" value="ECO:0007669"/>
    <property type="project" value="UniProtKB-KW"/>
</dbReference>